<comment type="caution">
    <text evidence="9">Lacks conserved residue(s) required for the propagation of feature annotation.</text>
</comment>
<name>A0ABV4HV20_9GAMM</name>
<sequence length="139" mass="15091">MTAVIGWQVFARYVLNDSTTWAESAAQLLMIWFVMFAAAAGVREGFHIRIGVVANALPGKWKTAVDFAAHAVVGLFGASMAVWGTDLTLATWEHVIPALGLPRGVAYLPIPLAGLLIFGFSIEHIVTDLRGREIDPTWN</sequence>
<evidence type="ECO:0000256" key="6">
    <source>
        <dbReference type="ARBA" id="ARBA00022989"/>
    </source>
</evidence>
<feature type="transmembrane region" description="Helical" evidence="9">
    <location>
        <begin position="24"/>
        <end position="42"/>
    </location>
</feature>
<evidence type="ECO:0000256" key="2">
    <source>
        <dbReference type="ARBA" id="ARBA00022448"/>
    </source>
</evidence>
<feature type="transmembrane region" description="Helical" evidence="9">
    <location>
        <begin position="63"/>
        <end position="84"/>
    </location>
</feature>
<evidence type="ECO:0000313" key="12">
    <source>
        <dbReference type="Proteomes" id="UP001566331"/>
    </source>
</evidence>
<evidence type="ECO:0000256" key="1">
    <source>
        <dbReference type="ARBA" id="ARBA00004429"/>
    </source>
</evidence>
<organism evidence="11 12">
    <name type="scientific">Luteimonas salinilitoris</name>
    <dbReference type="NCBI Taxonomy" id="3237697"/>
    <lineage>
        <taxon>Bacteria</taxon>
        <taxon>Pseudomonadati</taxon>
        <taxon>Pseudomonadota</taxon>
        <taxon>Gammaproteobacteria</taxon>
        <taxon>Lysobacterales</taxon>
        <taxon>Lysobacteraceae</taxon>
        <taxon>Luteimonas</taxon>
    </lineage>
</organism>
<evidence type="ECO:0000256" key="9">
    <source>
        <dbReference type="RuleBase" id="RU369079"/>
    </source>
</evidence>
<dbReference type="RefSeq" id="WP_370565715.1">
    <property type="nucleotide sequence ID" value="NZ_JBFWIB010000023.1"/>
</dbReference>
<dbReference type="PANTHER" id="PTHR35011:SF11">
    <property type="entry name" value="TRAP TRANSPORTER SMALL PERMEASE PROTEIN"/>
    <property type="match status" value="1"/>
</dbReference>
<feature type="domain" description="Tripartite ATP-independent periplasmic transporters DctQ component" evidence="10">
    <location>
        <begin position="1"/>
        <end position="130"/>
    </location>
</feature>
<reference evidence="11 12" key="1">
    <citation type="submission" date="2024-07" db="EMBL/GenBank/DDBJ databases">
        <title>Luteimonas salilacus sp. nov., isolated from the shore soil of Salt Lake in Tibet of China.</title>
        <authorList>
            <person name="Zhang X."/>
            <person name="Li A."/>
        </authorList>
    </citation>
    <scope>NUCLEOTIDE SEQUENCE [LARGE SCALE GENOMIC DNA]</scope>
    <source>
        <strain evidence="11 12">B3-2-R+30</strain>
    </source>
</reference>
<keyword evidence="5 9" id="KW-0812">Transmembrane</keyword>
<keyword evidence="12" id="KW-1185">Reference proteome</keyword>
<comment type="subcellular location">
    <subcellularLocation>
        <location evidence="1 9">Cell inner membrane</location>
        <topology evidence="1 9">Multi-pass membrane protein</topology>
    </subcellularLocation>
</comment>
<keyword evidence="2 9" id="KW-0813">Transport</keyword>
<dbReference type="InterPro" id="IPR055348">
    <property type="entry name" value="DctQ"/>
</dbReference>
<comment type="subunit">
    <text evidence="9">The complex comprises the extracytoplasmic solute receptor protein and the two transmembrane proteins.</text>
</comment>
<accession>A0ABV4HV20</accession>
<evidence type="ECO:0000256" key="7">
    <source>
        <dbReference type="ARBA" id="ARBA00023136"/>
    </source>
</evidence>
<comment type="caution">
    <text evidence="11">The sequence shown here is derived from an EMBL/GenBank/DDBJ whole genome shotgun (WGS) entry which is preliminary data.</text>
</comment>
<feature type="transmembrane region" description="Helical" evidence="9">
    <location>
        <begin position="104"/>
        <end position="122"/>
    </location>
</feature>
<gene>
    <name evidence="11" type="ORF">AB6713_18600</name>
</gene>
<keyword evidence="4 9" id="KW-0997">Cell inner membrane</keyword>
<evidence type="ECO:0000256" key="5">
    <source>
        <dbReference type="ARBA" id="ARBA00022692"/>
    </source>
</evidence>
<evidence type="ECO:0000256" key="8">
    <source>
        <dbReference type="ARBA" id="ARBA00038436"/>
    </source>
</evidence>
<dbReference type="Proteomes" id="UP001566331">
    <property type="component" value="Unassembled WGS sequence"/>
</dbReference>
<keyword evidence="3" id="KW-1003">Cell membrane</keyword>
<dbReference type="Pfam" id="PF04290">
    <property type="entry name" value="DctQ"/>
    <property type="match status" value="1"/>
</dbReference>
<dbReference type="PANTHER" id="PTHR35011">
    <property type="entry name" value="2,3-DIKETO-L-GULONATE TRAP TRANSPORTER SMALL PERMEASE PROTEIN YIAM"/>
    <property type="match status" value="1"/>
</dbReference>
<keyword evidence="7 9" id="KW-0472">Membrane</keyword>
<proteinExistence type="inferred from homology"/>
<evidence type="ECO:0000256" key="3">
    <source>
        <dbReference type="ARBA" id="ARBA00022475"/>
    </source>
</evidence>
<evidence type="ECO:0000259" key="10">
    <source>
        <dbReference type="Pfam" id="PF04290"/>
    </source>
</evidence>
<comment type="function">
    <text evidence="9">Part of the tripartite ATP-independent periplasmic (TRAP) transport system.</text>
</comment>
<keyword evidence="6 9" id="KW-1133">Transmembrane helix</keyword>
<dbReference type="InterPro" id="IPR007387">
    <property type="entry name" value="TRAP_DctQ"/>
</dbReference>
<protein>
    <recommendedName>
        <fullName evidence="9">TRAP transporter small permease protein</fullName>
    </recommendedName>
</protein>
<dbReference type="EMBL" id="JBFWIC010000041">
    <property type="protein sequence ID" value="MEZ0476605.1"/>
    <property type="molecule type" value="Genomic_DNA"/>
</dbReference>
<comment type="similarity">
    <text evidence="8 9">Belongs to the TRAP transporter small permease family.</text>
</comment>
<evidence type="ECO:0000256" key="4">
    <source>
        <dbReference type="ARBA" id="ARBA00022519"/>
    </source>
</evidence>
<evidence type="ECO:0000313" key="11">
    <source>
        <dbReference type="EMBL" id="MEZ0476605.1"/>
    </source>
</evidence>